<evidence type="ECO:0000313" key="2">
    <source>
        <dbReference type="Proteomes" id="UP000321893"/>
    </source>
</evidence>
<dbReference type="OrthoDB" id="2417886at2"/>
<accession>A0A511DWN2</accession>
<sequence>MKMLTRVLYSRSFYESLVSTINNCKHRNASNQTIEEFVAEFNNTINGLRDAFNSVEVVPTEFERLSDIYHLSKPTRKISVNSEFTILYRYDANENMVQIGPFVDKDEIHLQIQSNKD</sequence>
<gene>
    <name evidence="1" type="ORF">LKE01_14770</name>
</gene>
<keyword evidence="2" id="KW-1185">Reference proteome</keyword>
<protein>
    <submittedName>
        <fullName evidence="1">Uncharacterized protein</fullName>
    </submittedName>
</protein>
<evidence type="ECO:0000313" key="1">
    <source>
        <dbReference type="EMBL" id="GEL28657.1"/>
    </source>
</evidence>
<dbReference type="EMBL" id="BJVK01000018">
    <property type="protein sequence ID" value="GEL28657.1"/>
    <property type="molecule type" value="Genomic_DNA"/>
</dbReference>
<proteinExistence type="predicted"/>
<dbReference type="GeneID" id="71566399"/>
<comment type="caution">
    <text evidence="1">The sequence shown here is derived from an EMBL/GenBank/DDBJ whole genome shotgun (WGS) entry which is preliminary data.</text>
</comment>
<organism evidence="1 2">
    <name type="scientific">Lentilactobacillus kefiri</name>
    <name type="common">Lactobacillus kefiri</name>
    <dbReference type="NCBI Taxonomy" id="33962"/>
    <lineage>
        <taxon>Bacteria</taxon>
        <taxon>Bacillati</taxon>
        <taxon>Bacillota</taxon>
        <taxon>Bacilli</taxon>
        <taxon>Lactobacillales</taxon>
        <taxon>Lactobacillaceae</taxon>
        <taxon>Lentilactobacillus</taxon>
    </lineage>
</organism>
<dbReference type="Proteomes" id="UP000321893">
    <property type="component" value="Unassembled WGS sequence"/>
</dbReference>
<dbReference type="RefSeq" id="WP_056981703.1">
    <property type="nucleotide sequence ID" value="NZ_BJVK01000018.1"/>
</dbReference>
<dbReference type="AlphaFoldDB" id="A0A511DWN2"/>
<name>A0A511DWN2_LENKE</name>
<reference evidence="1" key="1">
    <citation type="submission" date="2019-07" db="EMBL/GenBank/DDBJ databases">
        <title>Whole genome shotgun sequence of Lactobacillus kefiri NBRC 15888.</title>
        <authorList>
            <person name="Hosoyama A."/>
            <person name="Uohara A."/>
            <person name="Ohji S."/>
            <person name="Ichikawa N."/>
        </authorList>
    </citation>
    <scope>NUCLEOTIDE SEQUENCE [LARGE SCALE GENOMIC DNA]</scope>
    <source>
        <strain evidence="1">NBRC 15888</strain>
    </source>
</reference>